<reference evidence="18" key="2">
    <citation type="submission" date="2020-09" db="EMBL/GenBank/DDBJ databases">
        <authorList>
            <person name="Sun Q."/>
            <person name="Kim S."/>
        </authorList>
    </citation>
    <scope>NUCLEOTIDE SEQUENCE</scope>
    <source>
        <strain evidence="18">KCTC 42590</strain>
    </source>
</reference>
<protein>
    <recommendedName>
        <fullName evidence="10 14">tRNA-2-methylthio-N(6)-dimethylallyladenosine synthase</fullName>
        <ecNumber evidence="10 14">2.8.4.3</ecNumber>
    </recommendedName>
    <alternativeName>
        <fullName evidence="14">(Dimethylallyl)adenosine tRNA methylthiotransferase MiaB</fullName>
    </alternativeName>
    <alternativeName>
        <fullName evidence="14">tRNA-i(6)A37 methylthiotransferase</fullName>
    </alternativeName>
</protein>
<keyword evidence="5 14" id="KW-0949">S-adenosyl-L-methionine</keyword>
<dbReference type="EC" id="2.8.4.3" evidence="10 14"/>
<evidence type="ECO:0000256" key="11">
    <source>
        <dbReference type="ARBA" id="ARBA00050926"/>
    </source>
</evidence>
<comment type="catalytic activity">
    <reaction evidence="13">
        <text>N(6)-dimethylallyladenosine(37) in tRNA + (sulfur carrier)-SH + AH2 + 2 S-adenosyl-L-methionine = 2-methylsulfanyl-N(6)-dimethylallyladenosine(37) in tRNA + (sulfur carrier)-H + 5'-deoxyadenosine + L-methionine + A + S-adenosyl-L-homocysteine + 2 H(+)</text>
        <dbReference type="Rhea" id="RHEA:37067"/>
        <dbReference type="Rhea" id="RHEA-COMP:10375"/>
        <dbReference type="Rhea" id="RHEA-COMP:10376"/>
        <dbReference type="Rhea" id="RHEA-COMP:14737"/>
        <dbReference type="Rhea" id="RHEA-COMP:14739"/>
        <dbReference type="ChEBI" id="CHEBI:13193"/>
        <dbReference type="ChEBI" id="CHEBI:15378"/>
        <dbReference type="ChEBI" id="CHEBI:17319"/>
        <dbReference type="ChEBI" id="CHEBI:17499"/>
        <dbReference type="ChEBI" id="CHEBI:29917"/>
        <dbReference type="ChEBI" id="CHEBI:57844"/>
        <dbReference type="ChEBI" id="CHEBI:57856"/>
        <dbReference type="ChEBI" id="CHEBI:59789"/>
        <dbReference type="ChEBI" id="CHEBI:64428"/>
        <dbReference type="ChEBI" id="CHEBI:74415"/>
        <dbReference type="ChEBI" id="CHEBI:74417"/>
        <dbReference type="EC" id="2.8.4.3"/>
    </reaction>
    <physiologicalReaction direction="left-to-right" evidence="13">
        <dbReference type="Rhea" id="RHEA:37068"/>
    </physiologicalReaction>
</comment>
<reference evidence="18" key="1">
    <citation type="journal article" date="2014" name="Int. J. Syst. Evol. Microbiol.">
        <title>Complete genome sequence of Corynebacterium casei LMG S-19264T (=DSM 44701T), isolated from a smear-ripened cheese.</title>
        <authorList>
            <consortium name="US DOE Joint Genome Institute (JGI-PGF)"/>
            <person name="Walter F."/>
            <person name="Albersmeier A."/>
            <person name="Kalinowski J."/>
            <person name="Ruckert C."/>
        </authorList>
    </citation>
    <scope>NUCLEOTIDE SEQUENCE</scope>
    <source>
        <strain evidence="18">KCTC 42590</strain>
    </source>
</reference>
<dbReference type="PROSITE" id="PS51449">
    <property type="entry name" value="MTTASE_N"/>
    <property type="match status" value="1"/>
</dbReference>
<dbReference type="InterPro" id="IPR006638">
    <property type="entry name" value="Elp3/MiaA/NifB-like_rSAM"/>
</dbReference>
<dbReference type="FunFam" id="3.80.30.20:FF:000001">
    <property type="entry name" value="tRNA-2-methylthio-N(6)-dimethylallyladenosine synthase 2"/>
    <property type="match status" value="1"/>
</dbReference>
<evidence type="ECO:0000256" key="6">
    <source>
        <dbReference type="ARBA" id="ARBA00022694"/>
    </source>
</evidence>
<dbReference type="SMART" id="SM00729">
    <property type="entry name" value="Elp3"/>
    <property type="match status" value="1"/>
</dbReference>
<feature type="domain" description="MTTase N-terminal" evidence="16">
    <location>
        <begin position="3"/>
        <end position="123"/>
    </location>
</feature>
<organism evidence="18 19">
    <name type="scientific">Kordiimonas sediminis</name>
    <dbReference type="NCBI Taxonomy" id="1735581"/>
    <lineage>
        <taxon>Bacteria</taxon>
        <taxon>Pseudomonadati</taxon>
        <taxon>Pseudomonadota</taxon>
        <taxon>Alphaproteobacteria</taxon>
        <taxon>Kordiimonadales</taxon>
        <taxon>Kordiimonadaceae</taxon>
        <taxon>Kordiimonas</taxon>
    </lineage>
</organism>
<dbReference type="InterPro" id="IPR005839">
    <property type="entry name" value="Methylthiotransferase"/>
</dbReference>
<keyword evidence="9 14" id="KW-0411">Iron-sulfur</keyword>
<feature type="binding site" evidence="14">
    <location>
        <position position="170"/>
    </location>
    <ligand>
        <name>[4Fe-4S] cluster</name>
        <dbReference type="ChEBI" id="CHEBI:49883"/>
        <label>2</label>
        <note>4Fe-4S-S-AdoMet</note>
    </ligand>
</feature>
<evidence type="ECO:0000259" key="15">
    <source>
        <dbReference type="PROSITE" id="PS50926"/>
    </source>
</evidence>
<dbReference type="RefSeq" id="WP_191250271.1">
    <property type="nucleotide sequence ID" value="NZ_BNCI01000001.1"/>
</dbReference>
<comment type="catalytic activity">
    <reaction evidence="11">
        <text>N(6)-dimethylallyladenosine(37) in tRNA + (sulfur carrier)-SH + AH2 + S-adenosyl-L-methionine = 2-thio-N(6)-dimethylallyladenosine(37) in tRNA + (sulfur carrier)-H + 5'-deoxyadenosine + L-methionine + A + H(+)</text>
        <dbReference type="Rhea" id="RHEA:36339"/>
        <dbReference type="Rhea" id="RHEA-COMP:10375"/>
        <dbReference type="Rhea" id="RHEA-COMP:10377"/>
        <dbReference type="Rhea" id="RHEA-COMP:14737"/>
        <dbReference type="Rhea" id="RHEA-COMP:14739"/>
        <dbReference type="ChEBI" id="CHEBI:13193"/>
        <dbReference type="ChEBI" id="CHEBI:15378"/>
        <dbReference type="ChEBI" id="CHEBI:17319"/>
        <dbReference type="ChEBI" id="CHEBI:17499"/>
        <dbReference type="ChEBI" id="CHEBI:29917"/>
        <dbReference type="ChEBI" id="CHEBI:57844"/>
        <dbReference type="ChEBI" id="CHEBI:59789"/>
        <dbReference type="ChEBI" id="CHEBI:64428"/>
        <dbReference type="ChEBI" id="CHEBI:74415"/>
        <dbReference type="ChEBI" id="CHEBI:74416"/>
    </reaction>
    <physiologicalReaction direction="left-to-right" evidence="11">
        <dbReference type="Rhea" id="RHEA:36340"/>
    </physiologicalReaction>
</comment>
<dbReference type="InterPro" id="IPR002792">
    <property type="entry name" value="TRAM_dom"/>
</dbReference>
<evidence type="ECO:0000313" key="19">
    <source>
        <dbReference type="Proteomes" id="UP000630923"/>
    </source>
</evidence>
<dbReference type="NCBIfam" id="TIGR00089">
    <property type="entry name" value="MiaB/RimO family radical SAM methylthiotransferase"/>
    <property type="match status" value="1"/>
</dbReference>
<accession>A0A919ANT8</accession>
<keyword evidence="2 14" id="KW-0004">4Fe-4S</keyword>
<proteinExistence type="inferred from homology"/>
<keyword evidence="8 14" id="KW-0408">Iron</keyword>
<dbReference type="PANTHER" id="PTHR43020">
    <property type="entry name" value="CDK5 REGULATORY SUBUNIT-ASSOCIATED PROTEIN 1"/>
    <property type="match status" value="1"/>
</dbReference>
<comment type="subunit">
    <text evidence="14">Monomer.</text>
</comment>
<dbReference type="Pfam" id="PF04055">
    <property type="entry name" value="Radical_SAM"/>
    <property type="match status" value="1"/>
</dbReference>
<evidence type="ECO:0000256" key="3">
    <source>
        <dbReference type="ARBA" id="ARBA00022490"/>
    </source>
</evidence>
<dbReference type="CDD" id="cd01335">
    <property type="entry name" value="Radical_SAM"/>
    <property type="match status" value="1"/>
</dbReference>
<dbReference type="SFLD" id="SFLDG01082">
    <property type="entry name" value="B12-binding_domain_containing"/>
    <property type="match status" value="1"/>
</dbReference>
<dbReference type="HAMAP" id="MF_01864">
    <property type="entry name" value="tRNA_metthiotr_MiaB"/>
    <property type="match status" value="1"/>
</dbReference>
<feature type="binding site" evidence="14">
    <location>
        <position position="48"/>
    </location>
    <ligand>
        <name>[4Fe-4S] cluster</name>
        <dbReference type="ChEBI" id="CHEBI:49883"/>
        <label>1</label>
    </ligand>
</feature>
<comment type="cofactor">
    <cofactor evidence="14">
        <name>[4Fe-4S] cluster</name>
        <dbReference type="ChEBI" id="CHEBI:49883"/>
    </cofactor>
    <text evidence="14">Binds 2 [4Fe-4S] clusters. One cluster is coordinated with 3 cysteines and an exchangeable S-adenosyl-L-methionine.</text>
</comment>
<dbReference type="Proteomes" id="UP000630923">
    <property type="component" value="Unassembled WGS sequence"/>
</dbReference>
<dbReference type="FunFam" id="3.40.50.12160:FF:000001">
    <property type="entry name" value="tRNA-2-methylthio-N(6)-dimethylallyladenosine synthase"/>
    <property type="match status" value="1"/>
</dbReference>
<dbReference type="InterPro" id="IPR020612">
    <property type="entry name" value="Methylthiotransferase_CS"/>
</dbReference>
<keyword evidence="6 14" id="KW-0819">tRNA processing</keyword>
<sequence>MSKKLFIKTYGCQMNVYDSNRMADVLKPHGYETTDEAEGADLVILNTCHIREKAAEKVYSEIGRLRQQKDARPDGGKDMYIAVAGCVAQAEGAEMMRRAPVVDMVLGPQTYHRLPDMLKSASEMRAKTGKSRVMDTDFPAEAKFDHLPKESDFKSKAAFLTVQEGCDKFCAFCVVPYTRGAEYSRPVADVLAEAKNMAAKGVVEVTLLGQNVNAYHGDNGAGGTTSLGELIRRVADIDGIERIRYVTSHPRDMDEDLILAHRDVEKCMPYLHLPVQSGSDAILEAMNRKHTRDEYFRIIDRLREVRPDLALSSDFIVGFPGETDEDFEQTMDLVRRVNYAQAYSFKYSPRPGTPASLHETQVEEAVKSERLAALQALLNEQQVAFNQSFIGKTMDVLLERTGKQDGQLIGRSAYLQAVHVDLTKAEKTLAENGKSTYSDYMGKLVRVQIAEGGPNSLRGELI</sequence>
<dbReference type="PANTHER" id="PTHR43020:SF2">
    <property type="entry name" value="MITOCHONDRIAL TRNA METHYLTHIOTRANSFERASE CDK5RAP1"/>
    <property type="match status" value="1"/>
</dbReference>
<evidence type="ECO:0000313" key="18">
    <source>
        <dbReference type="EMBL" id="GHF16261.1"/>
    </source>
</evidence>
<keyword evidence="3 14" id="KW-0963">Cytoplasm</keyword>
<evidence type="ECO:0000256" key="9">
    <source>
        <dbReference type="ARBA" id="ARBA00023014"/>
    </source>
</evidence>
<keyword evidence="4 14" id="KW-0808">Transferase</keyword>
<dbReference type="SFLD" id="SFLDS00029">
    <property type="entry name" value="Radical_SAM"/>
    <property type="match status" value="1"/>
</dbReference>
<dbReference type="GO" id="GO:0051539">
    <property type="term" value="F:4 iron, 4 sulfur cluster binding"/>
    <property type="evidence" value="ECO:0007669"/>
    <property type="project" value="UniProtKB-UniRule"/>
</dbReference>
<keyword evidence="19" id="KW-1185">Reference proteome</keyword>
<dbReference type="Gene3D" id="3.80.30.20">
    <property type="entry name" value="tm_1862 like domain"/>
    <property type="match status" value="1"/>
</dbReference>
<dbReference type="InterPro" id="IPR013848">
    <property type="entry name" value="Methylthiotransferase_N"/>
</dbReference>
<dbReference type="GO" id="GO:0046872">
    <property type="term" value="F:metal ion binding"/>
    <property type="evidence" value="ECO:0007669"/>
    <property type="project" value="UniProtKB-KW"/>
</dbReference>
<comment type="subcellular location">
    <subcellularLocation>
        <location evidence="14">Cytoplasm</location>
    </subcellularLocation>
</comment>
<dbReference type="GO" id="GO:0005829">
    <property type="term" value="C:cytosol"/>
    <property type="evidence" value="ECO:0007669"/>
    <property type="project" value="TreeGrafter"/>
</dbReference>
<name>A0A919ANT8_9PROT</name>
<dbReference type="InterPro" id="IPR058240">
    <property type="entry name" value="rSAM_sf"/>
</dbReference>
<dbReference type="AlphaFoldDB" id="A0A919ANT8"/>
<comment type="caution">
    <text evidence="18">The sequence shown here is derived from an EMBL/GenBank/DDBJ whole genome shotgun (WGS) entry which is preliminary data.</text>
</comment>
<evidence type="ECO:0000256" key="14">
    <source>
        <dbReference type="HAMAP-Rule" id="MF_01864"/>
    </source>
</evidence>
<dbReference type="Pfam" id="PF01938">
    <property type="entry name" value="TRAM"/>
    <property type="match status" value="1"/>
</dbReference>
<dbReference type="SFLD" id="SFLDG01061">
    <property type="entry name" value="methylthiotransferase"/>
    <property type="match status" value="1"/>
</dbReference>
<feature type="binding site" evidence="14">
    <location>
        <position position="166"/>
    </location>
    <ligand>
        <name>[4Fe-4S] cluster</name>
        <dbReference type="ChEBI" id="CHEBI:49883"/>
        <label>2</label>
        <note>4Fe-4S-S-AdoMet</note>
    </ligand>
</feature>
<feature type="binding site" evidence="14">
    <location>
        <position position="173"/>
    </location>
    <ligand>
        <name>[4Fe-4S] cluster</name>
        <dbReference type="ChEBI" id="CHEBI:49883"/>
        <label>2</label>
        <note>4Fe-4S-S-AdoMet</note>
    </ligand>
</feature>
<feature type="domain" description="TRAM" evidence="15">
    <location>
        <begin position="387"/>
        <end position="462"/>
    </location>
</feature>
<evidence type="ECO:0000256" key="8">
    <source>
        <dbReference type="ARBA" id="ARBA00023004"/>
    </source>
</evidence>
<dbReference type="InterPro" id="IPR023404">
    <property type="entry name" value="rSAM_horseshoe"/>
</dbReference>
<dbReference type="InterPro" id="IPR006463">
    <property type="entry name" value="MiaB_methiolase"/>
</dbReference>
<evidence type="ECO:0000256" key="2">
    <source>
        <dbReference type="ARBA" id="ARBA00022485"/>
    </source>
</evidence>
<dbReference type="InterPro" id="IPR038135">
    <property type="entry name" value="Methylthiotransferase_N_sf"/>
</dbReference>
<dbReference type="SFLD" id="SFLDF00273">
    <property type="entry name" value="(dimethylallyl)adenosine_tRNA"/>
    <property type="match status" value="1"/>
</dbReference>
<evidence type="ECO:0000256" key="12">
    <source>
        <dbReference type="ARBA" id="ARBA00052380"/>
    </source>
</evidence>
<evidence type="ECO:0000256" key="1">
    <source>
        <dbReference type="ARBA" id="ARBA00003234"/>
    </source>
</evidence>
<evidence type="ECO:0000256" key="13">
    <source>
        <dbReference type="ARBA" id="ARBA00052587"/>
    </source>
</evidence>
<dbReference type="InterPro" id="IPR007197">
    <property type="entry name" value="rSAM"/>
</dbReference>
<dbReference type="Pfam" id="PF00919">
    <property type="entry name" value="UPF0004"/>
    <property type="match status" value="1"/>
</dbReference>
<evidence type="ECO:0000256" key="4">
    <source>
        <dbReference type="ARBA" id="ARBA00022679"/>
    </source>
</evidence>
<dbReference type="GO" id="GO:0035597">
    <property type="term" value="F:tRNA-2-methylthio-N(6)-dimethylallyladenosine(37) synthase activity"/>
    <property type="evidence" value="ECO:0007669"/>
    <property type="project" value="UniProtKB-EC"/>
</dbReference>
<feature type="domain" description="Radical SAM core" evidence="17">
    <location>
        <begin position="152"/>
        <end position="384"/>
    </location>
</feature>
<dbReference type="PROSITE" id="PS51918">
    <property type="entry name" value="RADICAL_SAM"/>
    <property type="match status" value="1"/>
</dbReference>
<evidence type="ECO:0000259" key="17">
    <source>
        <dbReference type="PROSITE" id="PS51918"/>
    </source>
</evidence>
<dbReference type="NCBIfam" id="TIGR01574">
    <property type="entry name" value="miaB-methiolase"/>
    <property type="match status" value="1"/>
</dbReference>
<dbReference type="PROSITE" id="PS01278">
    <property type="entry name" value="MTTASE_RADICAL"/>
    <property type="match status" value="1"/>
</dbReference>
<evidence type="ECO:0000256" key="7">
    <source>
        <dbReference type="ARBA" id="ARBA00022723"/>
    </source>
</evidence>
<keyword evidence="7 14" id="KW-0479">Metal-binding</keyword>
<dbReference type="SUPFAM" id="SSF102114">
    <property type="entry name" value="Radical SAM enzymes"/>
    <property type="match status" value="1"/>
</dbReference>
<comment type="similarity">
    <text evidence="14">Belongs to the methylthiotransferase family. MiaB subfamily.</text>
</comment>
<dbReference type="PROSITE" id="PS50926">
    <property type="entry name" value="TRAM"/>
    <property type="match status" value="1"/>
</dbReference>
<dbReference type="Gene3D" id="3.40.50.12160">
    <property type="entry name" value="Methylthiotransferase, N-terminal domain"/>
    <property type="match status" value="1"/>
</dbReference>
<evidence type="ECO:0000259" key="16">
    <source>
        <dbReference type="PROSITE" id="PS51449"/>
    </source>
</evidence>
<comment type="function">
    <text evidence="1 14">Catalyzes the methylthiolation of N6-(dimethylallyl)adenosine (i(6)A), leading to the formation of 2-methylthio-N6-(dimethylallyl)adenosine (ms(2)i(6)A) at position 37 in tRNAs that read codons beginning with uridine.</text>
</comment>
<comment type="catalytic activity">
    <reaction evidence="12">
        <text>2-thio-N(6)-dimethylallyladenosine(37) in tRNA + S-adenosyl-L-methionine = 2-methylsulfanyl-N(6)-dimethylallyladenosine(37) in tRNA + S-adenosyl-L-homocysteine + H(+)</text>
        <dbReference type="Rhea" id="RHEA:37063"/>
        <dbReference type="Rhea" id="RHEA-COMP:10376"/>
        <dbReference type="Rhea" id="RHEA-COMP:10377"/>
        <dbReference type="ChEBI" id="CHEBI:15378"/>
        <dbReference type="ChEBI" id="CHEBI:57856"/>
        <dbReference type="ChEBI" id="CHEBI:59789"/>
        <dbReference type="ChEBI" id="CHEBI:74416"/>
        <dbReference type="ChEBI" id="CHEBI:74417"/>
    </reaction>
    <physiologicalReaction direction="left-to-right" evidence="12">
        <dbReference type="Rhea" id="RHEA:37064"/>
    </physiologicalReaction>
</comment>
<evidence type="ECO:0000256" key="10">
    <source>
        <dbReference type="ARBA" id="ARBA00033765"/>
    </source>
</evidence>
<feature type="binding site" evidence="14">
    <location>
        <position position="86"/>
    </location>
    <ligand>
        <name>[4Fe-4S] cluster</name>
        <dbReference type="ChEBI" id="CHEBI:49883"/>
        <label>1</label>
    </ligand>
</feature>
<feature type="binding site" evidence="14">
    <location>
        <position position="12"/>
    </location>
    <ligand>
        <name>[4Fe-4S] cluster</name>
        <dbReference type="ChEBI" id="CHEBI:49883"/>
        <label>1</label>
    </ligand>
</feature>
<evidence type="ECO:0000256" key="5">
    <source>
        <dbReference type="ARBA" id="ARBA00022691"/>
    </source>
</evidence>
<gene>
    <name evidence="14 18" type="primary">miaB</name>
    <name evidence="18" type="ORF">GCM10017044_08180</name>
</gene>
<dbReference type="EMBL" id="BNCI01000001">
    <property type="protein sequence ID" value="GHF16261.1"/>
    <property type="molecule type" value="Genomic_DNA"/>
</dbReference>